<evidence type="ECO:0000256" key="1">
    <source>
        <dbReference type="ARBA" id="ARBA00004141"/>
    </source>
</evidence>
<feature type="compositionally biased region" description="Acidic residues" evidence="5">
    <location>
        <begin position="136"/>
        <end position="153"/>
    </location>
</feature>
<dbReference type="Gene3D" id="1.20.1740.10">
    <property type="entry name" value="Amino acid/polyamine transporter I"/>
    <property type="match status" value="1"/>
</dbReference>
<dbReference type="InterPro" id="IPR050598">
    <property type="entry name" value="AminoAcid_Transporter"/>
</dbReference>
<dbReference type="GO" id="GO:0015179">
    <property type="term" value="F:L-amino acid transmembrane transporter activity"/>
    <property type="evidence" value="ECO:0007669"/>
    <property type="project" value="TreeGrafter"/>
</dbReference>
<dbReference type="STRING" id="1522189.A0A316W3Z2"/>
<dbReference type="FunFam" id="1.20.1740.10:FF:000042">
    <property type="entry name" value="Similar to amino acid transporter"/>
    <property type="match status" value="1"/>
</dbReference>
<evidence type="ECO:0000256" key="3">
    <source>
        <dbReference type="ARBA" id="ARBA00022989"/>
    </source>
</evidence>
<dbReference type="GO" id="GO:0016020">
    <property type="term" value="C:membrane"/>
    <property type="evidence" value="ECO:0007669"/>
    <property type="project" value="UniProtKB-SubCell"/>
</dbReference>
<feature type="transmembrane region" description="Helical" evidence="6">
    <location>
        <begin position="221"/>
        <end position="240"/>
    </location>
</feature>
<feature type="compositionally biased region" description="Basic and acidic residues" evidence="5">
    <location>
        <begin position="26"/>
        <end position="40"/>
    </location>
</feature>
<feature type="compositionally biased region" description="Acidic residues" evidence="5">
    <location>
        <begin position="46"/>
        <end position="67"/>
    </location>
</feature>
<feature type="compositionally biased region" description="Basic and acidic residues" evidence="5">
    <location>
        <begin position="695"/>
        <end position="710"/>
    </location>
</feature>
<feature type="transmembrane region" description="Helical" evidence="6">
    <location>
        <begin position="649"/>
        <end position="666"/>
    </location>
</feature>
<feature type="transmembrane region" description="Helical" evidence="6">
    <location>
        <begin position="507"/>
        <end position="529"/>
    </location>
</feature>
<keyword evidence="3 6" id="KW-1133">Transmembrane helix</keyword>
<proteinExistence type="predicted"/>
<protein>
    <recommendedName>
        <fullName evidence="9">Amino acid transporter</fullName>
    </recommendedName>
</protein>
<feature type="transmembrane region" description="Helical" evidence="6">
    <location>
        <begin position="590"/>
        <end position="611"/>
    </location>
</feature>
<evidence type="ECO:0000313" key="8">
    <source>
        <dbReference type="Proteomes" id="UP000245783"/>
    </source>
</evidence>
<gene>
    <name evidence="7" type="ORF">IE81DRAFT_321323</name>
</gene>
<reference evidence="7 8" key="1">
    <citation type="journal article" date="2018" name="Mol. Biol. Evol.">
        <title>Broad Genomic Sampling Reveals a Smut Pathogenic Ancestry of the Fungal Clade Ustilaginomycotina.</title>
        <authorList>
            <person name="Kijpornyongpan T."/>
            <person name="Mondo S.J."/>
            <person name="Barry K."/>
            <person name="Sandor L."/>
            <person name="Lee J."/>
            <person name="Lipzen A."/>
            <person name="Pangilinan J."/>
            <person name="LaButti K."/>
            <person name="Hainaut M."/>
            <person name="Henrissat B."/>
            <person name="Grigoriev I.V."/>
            <person name="Spatafora J.W."/>
            <person name="Aime M.C."/>
        </authorList>
    </citation>
    <scope>NUCLEOTIDE SEQUENCE [LARGE SCALE GENOMIC DNA]</scope>
    <source>
        <strain evidence="7 8">MCA 4658</strain>
    </source>
</reference>
<evidence type="ECO:0008006" key="9">
    <source>
        <dbReference type="Google" id="ProtNLM"/>
    </source>
</evidence>
<name>A0A316W3Z2_9BASI</name>
<organism evidence="7 8">
    <name type="scientific">Ceraceosorus guamensis</name>
    <dbReference type="NCBI Taxonomy" id="1522189"/>
    <lineage>
        <taxon>Eukaryota</taxon>
        <taxon>Fungi</taxon>
        <taxon>Dikarya</taxon>
        <taxon>Basidiomycota</taxon>
        <taxon>Ustilaginomycotina</taxon>
        <taxon>Exobasidiomycetes</taxon>
        <taxon>Ceraceosorales</taxon>
        <taxon>Ceraceosoraceae</taxon>
        <taxon>Ceraceosorus</taxon>
    </lineage>
</organism>
<dbReference type="PANTHER" id="PTHR11785">
    <property type="entry name" value="AMINO ACID TRANSPORTER"/>
    <property type="match status" value="1"/>
</dbReference>
<dbReference type="Pfam" id="PF13520">
    <property type="entry name" value="AA_permease_2"/>
    <property type="match status" value="1"/>
</dbReference>
<keyword evidence="2 6" id="KW-0812">Transmembrane</keyword>
<feature type="compositionally biased region" description="Basic and acidic residues" evidence="5">
    <location>
        <begin position="721"/>
        <end position="731"/>
    </location>
</feature>
<dbReference type="AlphaFoldDB" id="A0A316W3Z2"/>
<keyword evidence="8" id="KW-1185">Reference proteome</keyword>
<comment type="subcellular location">
    <subcellularLocation>
        <location evidence="1">Membrane</location>
        <topology evidence="1">Multi-pass membrane protein</topology>
    </subcellularLocation>
</comment>
<dbReference type="OrthoDB" id="5982228at2759"/>
<evidence type="ECO:0000313" key="7">
    <source>
        <dbReference type="EMBL" id="PWN44429.1"/>
    </source>
</evidence>
<evidence type="ECO:0000256" key="2">
    <source>
        <dbReference type="ARBA" id="ARBA00022692"/>
    </source>
</evidence>
<feature type="compositionally biased region" description="Polar residues" evidence="5">
    <location>
        <begin position="684"/>
        <end position="694"/>
    </location>
</feature>
<dbReference type="RefSeq" id="XP_025371589.1">
    <property type="nucleotide sequence ID" value="XM_025513306.1"/>
</dbReference>
<accession>A0A316W3Z2</accession>
<feature type="region of interest" description="Disordered" evidence="5">
    <location>
        <begin position="684"/>
        <end position="731"/>
    </location>
</feature>
<feature type="transmembrane region" description="Helical" evidence="6">
    <location>
        <begin position="466"/>
        <end position="487"/>
    </location>
</feature>
<dbReference type="Proteomes" id="UP000245783">
    <property type="component" value="Unassembled WGS sequence"/>
</dbReference>
<dbReference type="InterPro" id="IPR002293">
    <property type="entry name" value="AA/rel_permease1"/>
</dbReference>
<feature type="region of interest" description="Disordered" evidence="5">
    <location>
        <begin position="1"/>
        <end position="100"/>
    </location>
</feature>
<evidence type="ECO:0000256" key="6">
    <source>
        <dbReference type="SAM" id="Phobius"/>
    </source>
</evidence>
<feature type="transmembrane region" description="Helical" evidence="6">
    <location>
        <begin position="252"/>
        <end position="276"/>
    </location>
</feature>
<dbReference type="EMBL" id="KZ819361">
    <property type="protein sequence ID" value="PWN44429.1"/>
    <property type="molecule type" value="Genomic_DNA"/>
</dbReference>
<keyword evidence="4 6" id="KW-0472">Membrane</keyword>
<feature type="transmembrane region" description="Helical" evidence="6">
    <location>
        <begin position="623"/>
        <end position="643"/>
    </location>
</feature>
<sequence length="731" mass="77811">MSSDPVASAIAEQSIPHEASATRSEPISHHAAAEEVKRAAATEGSDVGDDDDDDEEDGPVIFDEEDTLPGFASREALAGPSKASSGIPASPAGTSYSHTGSVLGTLASARVSRASLESVGFNYSQHLLPLSLSGSGEDDSYDYDYEEEEEEDERLGLADRPGNAGGDEESWAARGNRRRGSREYGEREGVRILPAPGRRRRRRMAAGAPGSPIRPDQRRMGLVDGIALTVGLQIGSGIFSSPGVITLNTGSIGASLVVWLVSGVLAWTGASSFAELGAAIPLNGGAQAYLNYSFGPLSAYLFAWTSIVALKSGSGAIIATIFGEYVARVLFHTTSSAAGDPHEQGLDGIPGWSIKLSACIVVVLISGLQALSSKLGTRAQVATTAVKLAALVAVPILAIVQASRGKTPEPSRQAMRSFSALFEGSSTSPSNYALALYSGLWAFDGWDQSTIIAGEIKNVTRNLPRVIHSSLGIVLAIFMTTVLSYFLVLPPALVKQTNTVALDFGSAIFGTAGGVVFACLVAFSCLGALNGQFYTSGRFVFTAGKEGYLPKVFGRINTRTRTPIWAIVLQASLVLLFILFGSGFASLVNFYGVCSWSGYFFTVLGLLVLRIKEPNLERPYRTWLVTPIIFSAVALFLLIMPIFSSPLEAIAAFGFILAGVPMYYLTQKRVLSGLFSRQAERDTSASLASAQQDRSSVDEYRASKEDRTSADDDDEEAMEMLPRDSRHDPER</sequence>
<feature type="transmembrane region" description="Helical" evidence="6">
    <location>
        <begin position="564"/>
        <end position="584"/>
    </location>
</feature>
<dbReference type="InParanoid" id="A0A316W3Z2"/>
<dbReference type="PANTHER" id="PTHR11785:SF512">
    <property type="entry name" value="SOBREMESA, ISOFORM B"/>
    <property type="match status" value="1"/>
</dbReference>
<evidence type="ECO:0000256" key="4">
    <source>
        <dbReference type="ARBA" id="ARBA00023136"/>
    </source>
</evidence>
<evidence type="ECO:0000256" key="5">
    <source>
        <dbReference type="SAM" id="MobiDB-lite"/>
    </source>
</evidence>
<feature type="region of interest" description="Disordered" evidence="5">
    <location>
        <begin position="129"/>
        <end position="187"/>
    </location>
</feature>
<dbReference type="GeneID" id="37035176"/>